<evidence type="ECO:0000256" key="5">
    <source>
        <dbReference type="ARBA" id="ARBA00022840"/>
    </source>
</evidence>
<evidence type="ECO:0000256" key="1">
    <source>
        <dbReference type="ARBA" id="ARBA00022679"/>
    </source>
</evidence>
<evidence type="ECO:0000256" key="8">
    <source>
        <dbReference type="ARBA" id="ARBA00023118"/>
    </source>
</evidence>
<evidence type="ECO:0000313" key="13">
    <source>
        <dbReference type="EMBL" id="MBU5336581.1"/>
    </source>
</evidence>
<dbReference type="InterPro" id="IPR006116">
    <property type="entry name" value="NT_2-5OAS_ClassI-CCAase"/>
</dbReference>
<keyword evidence="14" id="KW-1185">Reference proteome</keyword>
<reference evidence="13 14" key="1">
    <citation type="submission" date="2021-06" db="EMBL/GenBank/DDBJ databases">
        <authorList>
            <person name="Sun Q."/>
            <person name="Li D."/>
        </authorList>
    </citation>
    <scope>NUCLEOTIDE SEQUENCE [LARGE SCALE GENOMIC DNA]</scope>
    <source>
        <strain evidence="13 14">N19</strain>
    </source>
</reference>
<proteinExistence type="predicted"/>
<comment type="catalytic activity">
    <reaction evidence="10">
        <text>GTP + ATP = 3',3'-cGAMP + 2 diphosphate</text>
        <dbReference type="Rhea" id="RHEA:35647"/>
        <dbReference type="ChEBI" id="CHEBI:30616"/>
        <dbReference type="ChEBI" id="CHEBI:33019"/>
        <dbReference type="ChEBI" id="CHEBI:37565"/>
        <dbReference type="ChEBI" id="CHEBI:71501"/>
    </reaction>
    <physiologicalReaction direction="left-to-right" evidence="10">
        <dbReference type="Rhea" id="RHEA:35648"/>
    </physiologicalReaction>
</comment>
<keyword evidence="1" id="KW-0808">Transferase</keyword>
<dbReference type="CDD" id="cd05400">
    <property type="entry name" value="NT_2-5OAS_ClassI-CCAase"/>
    <property type="match status" value="1"/>
</dbReference>
<organism evidence="13 14">
    <name type="scientific">Intestinibacter bartlettii</name>
    <dbReference type="NCBI Taxonomy" id="261299"/>
    <lineage>
        <taxon>Bacteria</taxon>
        <taxon>Bacillati</taxon>
        <taxon>Bacillota</taxon>
        <taxon>Clostridia</taxon>
        <taxon>Peptostreptococcales</taxon>
        <taxon>Peptostreptococcaceae</taxon>
        <taxon>Intestinibacter</taxon>
    </lineage>
</organism>
<comment type="caution">
    <text evidence="13">The sequence shown here is derived from an EMBL/GenBank/DDBJ whole genome shotgun (WGS) entry which is preliminary data.</text>
</comment>
<keyword evidence="2" id="KW-0548">Nucleotidyltransferase</keyword>
<keyword evidence="4" id="KW-0547">Nucleotide-binding</keyword>
<dbReference type="Pfam" id="PF21654">
    <property type="entry name" value="DncV-like_NTFase"/>
    <property type="match status" value="1"/>
</dbReference>
<keyword evidence="7" id="KW-0546">Nucleotide metabolism</keyword>
<evidence type="ECO:0000256" key="4">
    <source>
        <dbReference type="ARBA" id="ARBA00022741"/>
    </source>
</evidence>
<dbReference type="InterPro" id="IPR040511">
    <property type="entry name" value="AGS_C"/>
</dbReference>
<keyword evidence="6" id="KW-0460">Magnesium</keyword>
<gene>
    <name evidence="13" type="ORF">KQI20_09030</name>
</gene>
<name>A0ABS6DXK4_9FIRM</name>
<sequence length="449" mass="53262">MFDLSKEFESFYKNKVVLPNDKQNDLREKKNLNISRLKDGLNEYNEENKTDYKIINTIVQGSMAMHTVVQNDSNDYDIDVAIIFEKENLNDKGPLAVRNIVTNALKRKCENFKKEPEVKTNCVRIEYQDGYHVDFAIYRRYKKENESEYTYEHAGSEWTLRDPKAINNWFKDEIKDKGQCLRKVIRFSKMFCKSRDYWVNMPGGLIQTVLCDEKIQNSYERIDEIFYHTMVEVKNRLDNDINVYNPTDTSLSLLSTKDHEKKVENFKNKLNDKLKKLDVLFESDCDKSKAKNAWYEFFNHDYWKEDTSNEKVQKYSSCYRNTEEFIEDLVNINEQYYVTVSCNVEANGFRLQPIKKLLRSLPKGWLPHGFSIKFNVEDTNVPKPYNIWWKVRNVGEIAQKRDMIRGQIEKHVGNCKQEHSDFFGNHYVECYIIKDNVCVAIDHIDVPIE</sequence>
<dbReference type="Pfam" id="PF18134">
    <property type="entry name" value="AGS_C"/>
    <property type="match status" value="1"/>
</dbReference>
<evidence type="ECO:0000256" key="7">
    <source>
        <dbReference type="ARBA" id="ARBA00023080"/>
    </source>
</evidence>
<evidence type="ECO:0000256" key="9">
    <source>
        <dbReference type="ARBA" id="ARBA00044145"/>
    </source>
</evidence>
<evidence type="ECO:0000256" key="6">
    <source>
        <dbReference type="ARBA" id="ARBA00022842"/>
    </source>
</evidence>
<protein>
    <recommendedName>
        <fullName evidence="9">Cyclic GMP-AMP synthase</fullName>
    </recommendedName>
</protein>
<dbReference type="InterPro" id="IPR048445">
    <property type="entry name" value="DncV-like_NTFase"/>
</dbReference>
<evidence type="ECO:0000259" key="12">
    <source>
        <dbReference type="Pfam" id="PF21654"/>
    </source>
</evidence>
<evidence type="ECO:0000256" key="10">
    <source>
        <dbReference type="ARBA" id="ARBA00048304"/>
    </source>
</evidence>
<dbReference type="RefSeq" id="WP_216569936.1">
    <property type="nucleotide sequence ID" value="NZ_JAHLOQ010000023.1"/>
</dbReference>
<feature type="domain" description="Cyclic GMP-AMP synthase DncV-like nucleotidyltransferase" evidence="12">
    <location>
        <begin position="58"/>
        <end position="138"/>
    </location>
</feature>
<accession>A0ABS6DXK4</accession>
<evidence type="ECO:0000259" key="11">
    <source>
        <dbReference type="Pfam" id="PF18134"/>
    </source>
</evidence>
<evidence type="ECO:0000313" key="14">
    <source>
        <dbReference type="Proteomes" id="UP001196301"/>
    </source>
</evidence>
<evidence type="ECO:0000256" key="2">
    <source>
        <dbReference type="ARBA" id="ARBA00022695"/>
    </source>
</evidence>
<evidence type="ECO:0000256" key="3">
    <source>
        <dbReference type="ARBA" id="ARBA00022723"/>
    </source>
</evidence>
<keyword evidence="8" id="KW-0051">Antiviral defense</keyword>
<feature type="domain" description="Adenylyl/Guanylyl and SMODS C-terminal sensor" evidence="11">
    <location>
        <begin position="320"/>
        <end position="449"/>
    </location>
</feature>
<dbReference type="Proteomes" id="UP001196301">
    <property type="component" value="Unassembled WGS sequence"/>
</dbReference>
<dbReference type="EMBL" id="JAHLOQ010000023">
    <property type="protein sequence ID" value="MBU5336581.1"/>
    <property type="molecule type" value="Genomic_DNA"/>
</dbReference>
<keyword evidence="5" id="KW-0067">ATP-binding</keyword>
<keyword evidence="3" id="KW-0479">Metal-binding</keyword>